<comment type="miscellaneous">
    <text evidence="8">This enzyme catalyzes only one turnover and therefore is not strictly catalytic. According to one definition, an enzyme is a biocatalyst that acts repeatedly and over many reaction cycles.</text>
</comment>
<dbReference type="Gene3D" id="3.30.160.70">
    <property type="entry name" value="Methylated DNA-protein cysteine methyltransferase domain"/>
    <property type="match status" value="1"/>
</dbReference>
<accession>A0ABQ3VTU1</accession>
<evidence type="ECO:0000256" key="7">
    <source>
        <dbReference type="ARBA" id="ARBA00049348"/>
    </source>
</evidence>
<dbReference type="GO" id="GO:0008168">
    <property type="term" value="F:methyltransferase activity"/>
    <property type="evidence" value="ECO:0007669"/>
    <property type="project" value="UniProtKB-KW"/>
</dbReference>
<evidence type="ECO:0000256" key="4">
    <source>
        <dbReference type="ARBA" id="ARBA00022679"/>
    </source>
</evidence>
<dbReference type="HAMAP" id="MF_00772">
    <property type="entry name" value="OGT"/>
    <property type="match status" value="1"/>
</dbReference>
<evidence type="ECO:0000259" key="9">
    <source>
        <dbReference type="Pfam" id="PF01035"/>
    </source>
</evidence>
<dbReference type="InterPro" id="IPR036388">
    <property type="entry name" value="WH-like_DNA-bd_sf"/>
</dbReference>
<keyword evidence="2 8" id="KW-0963">Cytoplasm</keyword>
<dbReference type="PROSITE" id="PS00374">
    <property type="entry name" value="MGMT"/>
    <property type="match status" value="1"/>
</dbReference>
<dbReference type="InterPro" id="IPR014048">
    <property type="entry name" value="MethylDNA_cys_MeTrfase_DNA-bd"/>
</dbReference>
<dbReference type="CDD" id="cd06445">
    <property type="entry name" value="ATase"/>
    <property type="match status" value="1"/>
</dbReference>
<dbReference type="SUPFAM" id="SSF53155">
    <property type="entry name" value="Methylated DNA-protein cysteine methyltransferase domain"/>
    <property type="match status" value="1"/>
</dbReference>
<protein>
    <recommendedName>
        <fullName evidence="8">Methylated-DNA--protein-cysteine methyltransferase</fullName>
        <ecNumber evidence="8">2.1.1.63</ecNumber>
    </recommendedName>
    <alternativeName>
        <fullName evidence="8">6-O-methylguanine-DNA methyltransferase</fullName>
        <shortName evidence="8">MGMT</shortName>
    </alternativeName>
    <alternativeName>
        <fullName evidence="8">O-6-methylguanine-DNA-alkyltransferase</fullName>
    </alternativeName>
</protein>
<comment type="caution">
    <text evidence="11">The sequence shown here is derived from an EMBL/GenBank/DDBJ whole genome shotgun (WGS) entry which is preliminary data.</text>
</comment>
<dbReference type="Gene3D" id="1.10.10.10">
    <property type="entry name" value="Winged helix-like DNA-binding domain superfamily/Winged helix DNA-binding domain"/>
    <property type="match status" value="1"/>
</dbReference>
<keyword evidence="12" id="KW-1185">Reference proteome</keyword>
<dbReference type="GO" id="GO:0032259">
    <property type="term" value="P:methylation"/>
    <property type="evidence" value="ECO:0007669"/>
    <property type="project" value="UniProtKB-KW"/>
</dbReference>
<evidence type="ECO:0000256" key="2">
    <source>
        <dbReference type="ARBA" id="ARBA00022490"/>
    </source>
</evidence>
<dbReference type="PANTHER" id="PTHR10815">
    <property type="entry name" value="METHYLATED-DNA--PROTEIN-CYSTEINE METHYLTRANSFERASE"/>
    <property type="match status" value="1"/>
</dbReference>
<proteinExistence type="inferred from homology"/>
<evidence type="ECO:0000313" key="11">
    <source>
        <dbReference type="EMBL" id="GHO88803.1"/>
    </source>
</evidence>
<comment type="subcellular location">
    <subcellularLocation>
        <location evidence="8">Cytoplasm</location>
    </subcellularLocation>
</comment>
<organism evidence="11 12">
    <name type="scientific">Dictyobacter formicarum</name>
    <dbReference type="NCBI Taxonomy" id="2778368"/>
    <lineage>
        <taxon>Bacteria</taxon>
        <taxon>Bacillati</taxon>
        <taxon>Chloroflexota</taxon>
        <taxon>Ktedonobacteria</taxon>
        <taxon>Ktedonobacterales</taxon>
        <taxon>Dictyobacteraceae</taxon>
        <taxon>Dictyobacter</taxon>
    </lineage>
</organism>
<dbReference type="InterPro" id="IPR036217">
    <property type="entry name" value="MethylDNA_cys_MeTrfase_DNAb"/>
</dbReference>
<gene>
    <name evidence="11" type="primary">ogt</name>
    <name evidence="11" type="ORF">KSZ_68090</name>
</gene>
<keyword evidence="3 8" id="KW-0489">Methyltransferase</keyword>
<dbReference type="InterPro" id="IPR008332">
    <property type="entry name" value="MethylG_MeTrfase_N"/>
</dbReference>
<comment type="function">
    <text evidence="8">Involved in the cellular defense against the biological effects of O6-methylguanine (O6-MeG) and O4-methylthymine (O4-MeT) in DNA. Repairs the methylated nucleobase in DNA by stoichiometrically transferring the methyl group to a cysteine residue in the enzyme. This is a suicide reaction: the enzyme is irreversibly inactivated.</text>
</comment>
<dbReference type="PANTHER" id="PTHR10815:SF5">
    <property type="entry name" value="METHYLATED-DNA--PROTEIN-CYSTEINE METHYLTRANSFERASE"/>
    <property type="match status" value="1"/>
</dbReference>
<sequence length="180" mass="19813">MLVATFSERQMKMKELHYDTLDSPIGTIVLVVDGEQMCSLDYTDYEPRMLTLLRKRYGEFHLTRAADPCGFSSQLRSYFAGDYRCLDAIPVNTGGTAFQQQVWSALRTIPAGATRSYGQLAAQLGKPTAYRAVGAANALNPVAIVLPCHRVVGADTSLTGYAGGLERKHWLLQHEGKTLL</sequence>
<dbReference type="Proteomes" id="UP000635565">
    <property type="component" value="Unassembled WGS sequence"/>
</dbReference>
<comment type="similarity">
    <text evidence="8">Belongs to the MGMT family.</text>
</comment>
<evidence type="ECO:0000256" key="3">
    <source>
        <dbReference type="ARBA" id="ARBA00022603"/>
    </source>
</evidence>
<name>A0ABQ3VTU1_9CHLR</name>
<dbReference type="EC" id="2.1.1.63" evidence="8"/>
<dbReference type="EMBL" id="BNJJ01000027">
    <property type="protein sequence ID" value="GHO88803.1"/>
    <property type="molecule type" value="Genomic_DNA"/>
</dbReference>
<evidence type="ECO:0000256" key="1">
    <source>
        <dbReference type="ARBA" id="ARBA00001286"/>
    </source>
</evidence>
<keyword evidence="5 8" id="KW-0227">DNA damage</keyword>
<dbReference type="InterPro" id="IPR001497">
    <property type="entry name" value="MethylDNA_cys_MeTrfase_AS"/>
</dbReference>
<evidence type="ECO:0000259" key="10">
    <source>
        <dbReference type="Pfam" id="PF02870"/>
    </source>
</evidence>
<keyword evidence="4 8" id="KW-0808">Transferase</keyword>
<dbReference type="NCBIfam" id="TIGR00589">
    <property type="entry name" value="ogt"/>
    <property type="match status" value="1"/>
</dbReference>
<dbReference type="InterPro" id="IPR023546">
    <property type="entry name" value="MGMT"/>
</dbReference>
<evidence type="ECO:0000313" key="12">
    <source>
        <dbReference type="Proteomes" id="UP000635565"/>
    </source>
</evidence>
<dbReference type="InterPro" id="IPR036631">
    <property type="entry name" value="MGMT_N_sf"/>
</dbReference>
<evidence type="ECO:0000256" key="6">
    <source>
        <dbReference type="ARBA" id="ARBA00023204"/>
    </source>
</evidence>
<feature type="domain" description="Methylguanine DNA methyltransferase ribonuclease-like" evidence="10">
    <location>
        <begin position="16"/>
        <end position="92"/>
    </location>
</feature>
<dbReference type="Pfam" id="PF02870">
    <property type="entry name" value="Methyltransf_1N"/>
    <property type="match status" value="1"/>
</dbReference>
<comment type="catalytic activity">
    <reaction evidence="7 8">
        <text>a 6-O-methyl-2'-deoxyguanosine in DNA + L-cysteinyl-[protein] = S-methyl-L-cysteinyl-[protein] + a 2'-deoxyguanosine in DNA</text>
        <dbReference type="Rhea" id="RHEA:24000"/>
        <dbReference type="Rhea" id="RHEA-COMP:10131"/>
        <dbReference type="Rhea" id="RHEA-COMP:10132"/>
        <dbReference type="Rhea" id="RHEA-COMP:11367"/>
        <dbReference type="Rhea" id="RHEA-COMP:11368"/>
        <dbReference type="ChEBI" id="CHEBI:29950"/>
        <dbReference type="ChEBI" id="CHEBI:82612"/>
        <dbReference type="ChEBI" id="CHEBI:85445"/>
        <dbReference type="ChEBI" id="CHEBI:85448"/>
        <dbReference type="EC" id="2.1.1.63"/>
    </reaction>
</comment>
<evidence type="ECO:0000256" key="8">
    <source>
        <dbReference type="HAMAP-Rule" id="MF_00772"/>
    </source>
</evidence>
<dbReference type="Pfam" id="PF01035">
    <property type="entry name" value="DNA_binding_1"/>
    <property type="match status" value="1"/>
</dbReference>
<dbReference type="SUPFAM" id="SSF46767">
    <property type="entry name" value="Methylated DNA-protein cysteine methyltransferase, C-terminal domain"/>
    <property type="match status" value="1"/>
</dbReference>
<comment type="catalytic activity">
    <reaction evidence="1 8">
        <text>a 4-O-methyl-thymidine in DNA + L-cysteinyl-[protein] = a thymidine in DNA + S-methyl-L-cysteinyl-[protein]</text>
        <dbReference type="Rhea" id="RHEA:53428"/>
        <dbReference type="Rhea" id="RHEA-COMP:10131"/>
        <dbReference type="Rhea" id="RHEA-COMP:10132"/>
        <dbReference type="Rhea" id="RHEA-COMP:13555"/>
        <dbReference type="Rhea" id="RHEA-COMP:13556"/>
        <dbReference type="ChEBI" id="CHEBI:29950"/>
        <dbReference type="ChEBI" id="CHEBI:82612"/>
        <dbReference type="ChEBI" id="CHEBI:137386"/>
        <dbReference type="ChEBI" id="CHEBI:137387"/>
        <dbReference type="EC" id="2.1.1.63"/>
    </reaction>
</comment>
<evidence type="ECO:0000256" key="5">
    <source>
        <dbReference type="ARBA" id="ARBA00022763"/>
    </source>
</evidence>
<keyword evidence="6 8" id="KW-0234">DNA repair</keyword>
<feature type="active site" description="Nucleophile; methyl group acceptor" evidence="8">
    <location>
        <position position="148"/>
    </location>
</feature>
<reference evidence="11 12" key="1">
    <citation type="journal article" date="2021" name="Int. J. Syst. Evol. Microbiol.">
        <title>Reticulibacter mediterranei gen. nov., sp. nov., within the new family Reticulibacteraceae fam. nov., and Ktedonospora formicarum gen. nov., sp. nov., Ktedonobacter robiniae sp. nov., Dictyobacter formicarum sp. nov. and Dictyobacter arantiisoli sp. nov., belonging to the class Ktedonobacteria.</title>
        <authorList>
            <person name="Yabe S."/>
            <person name="Zheng Y."/>
            <person name="Wang C.M."/>
            <person name="Sakai Y."/>
            <person name="Abe K."/>
            <person name="Yokota A."/>
            <person name="Donadio S."/>
            <person name="Cavaletti L."/>
            <person name="Monciardini P."/>
        </authorList>
    </citation>
    <scope>NUCLEOTIDE SEQUENCE [LARGE SCALE GENOMIC DNA]</scope>
    <source>
        <strain evidence="11 12">SOSP1-9</strain>
    </source>
</reference>
<feature type="domain" description="Methylated-DNA-[protein]-cysteine S-methyltransferase DNA binding" evidence="9">
    <location>
        <begin position="97"/>
        <end position="176"/>
    </location>
</feature>